<feature type="modified residue" description="4-aspartylphosphate" evidence="2">
    <location>
        <position position="55"/>
    </location>
</feature>
<reference evidence="4 5" key="1">
    <citation type="submission" date="2019-02" db="EMBL/GenBank/DDBJ databases">
        <title>Deep-cultivation of Planctomycetes and their phenomic and genomic characterization uncovers novel biology.</title>
        <authorList>
            <person name="Wiegand S."/>
            <person name="Jogler M."/>
            <person name="Boedeker C."/>
            <person name="Pinto D."/>
            <person name="Vollmers J."/>
            <person name="Rivas-Marin E."/>
            <person name="Kohn T."/>
            <person name="Peeters S.H."/>
            <person name="Heuer A."/>
            <person name="Rast P."/>
            <person name="Oberbeckmann S."/>
            <person name="Bunk B."/>
            <person name="Jeske O."/>
            <person name="Meyerdierks A."/>
            <person name="Storesund J.E."/>
            <person name="Kallscheuer N."/>
            <person name="Luecker S."/>
            <person name="Lage O.M."/>
            <person name="Pohl T."/>
            <person name="Merkel B.J."/>
            <person name="Hornburger P."/>
            <person name="Mueller R.-W."/>
            <person name="Bruemmer F."/>
            <person name="Labrenz M."/>
            <person name="Spormann A.M."/>
            <person name="Op Den Camp H."/>
            <person name="Overmann J."/>
            <person name="Amann R."/>
            <person name="Jetten M.S.M."/>
            <person name="Mascher T."/>
            <person name="Medema M.H."/>
            <person name="Devos D.P."/>
            <person name="Kaster A.-K."/>
            <person name="Ovreas L."/>
            <person name="Rohde M."/>
            <person name="Galperin M.Y."/>
            <person name="Jogler C."/>
        </authorList>
    </citation>
    <scope>NUCLEOTIDE SEQUENCE [LARGE SCALE GENOMIC DNA]</scope>
    <source>
        <strain evidence="4 5">CA13</strain>
    </source>
</reference>
<feature type="domain" description="Response regulatory" evidence="3">
    <location>
        <begin position="6"/>
        <end position="120"/>
    </location>
</feature>
<dbReference type="SMART" id="SM00448">
    <property type="entry name" value="REC"/>
    <property type="match status" value="1"/>
</dbReference>
<name>A0A5C5Z6R7_9BACT</name>
<dbReference type="InterPro" id="IPR011006">
    <property type="entry name" value="CheY-like_superfamily"/>
</dbReference>
<dbReference type="Gene3D" id="3.40.50.2300">
    <property type="match status" value="1"/>
</dbReference>
<dbReference type="InterPro" id="IPR050595">
    <property type="entry name" value="Bact_response_regulator"/>
</dbReference>
<evidence type="ECO:0000256" key="1">
    <source>
        <dbReference type="ARBA" id="ARBA00022553"/>
    </source>
</evidence>
<dbReference type="SUPFAM" id="SSF52172">
    <property type="entry name" value="CheY-like"/>
    <property type="match status" value="1"/>
</dbReference>
<accession>A0A5C5Z6R7</accession>
<keyword evidence="1 2" id="KW-0597">Phosphoprotein</keyword>
<dbReference type="RefSeq" id="WP_146399821.1">
    <property type="nucleotide sequence ID" value="NZ_SJPJ01000001.1"/>
</dbReference>
<dbReference type="InterPro" id="IPR003594">
    <property type="entry name" value="HATPase_dom"/>
</dbReference>
<evidence type="ECO:0000313" key="4">
    <source>
        <dbReference type="EMBL" id="TWT82974.1"/>
    </source>
</evidence>
<dbReference type="PANTHER" id="PTHR44591:SF3">
    <property type="entry name" value="RESPONSE REGULATORY DOMAIN-CONTAINING PROTEIN"/>
    <property type="match status" value="1"/>
</dbReference>
<dbReference type="PROSITE" id="PS50110">
    <property type="entry name" value="RESPONSE_REGULATORY"/>
    <property type="match status" value="1"/>
</dbReference>
<evidence type="ECO:0000256" key="2">
    <source>
        <dbReference type="PROSITE-ProRule" id="PRU00169"/>
    </source>
</evidence>
<dbReference type="PANTHER" id="PTHR44591">
    <property type="entry name" value="STRESS RESPONSE REGULATOR PROTEIN 1"/>
    <property type="match status" value="1"/>
</dbReference>
<dbReference type="InterPro" id="IPR001789">
    <property type="entry name" value="Sig_transdc_resp-reg_receiver"/>
</dbReference>
<dbReference type="GO" id="GO:0000160">
    <property type="term" value="P:phosphorelay signal transduction system"/>
    <property type="evidence" value="ECO:0007669"/>
    <property type="project" value="InterPro"/>
</dbReference>
<gene>
    <name evidence="4" type="primary">walR</name>
    <name evidence="4" type="ORF">CA13_44370</name>
</gene>
<dbReference type="Pfam" id="PF00072">
    <property type="entry name" value="Response_reg"/>
    <property type="match status" value="1"/>
</dbReference>
<dbReference type="Gene3D" id="3.30.565.10">
    <property type="entry name" value="Histidine kinase-like ATPase, C-terminal domain"/>
    <property type="match status" value="1"/>
</dbReference>
<dbReference type="SUPFAM" id="SSF55874">
    <property type="entry name" value="ATPase domain of HSP90 chaperone/DNA topoisomerase II/histidine kinase"/>
    <property type="match status" value="1"/>
</dbReference>
<comment type="caution">
    <text evidence="4">The sequence shown here is derived from an EMBL/GenBank/DDBJ whole genome shotgun (WGS) entry which is preliminary data.</text>
</comment>
<proteinExistence type="predicted"/>
<dbReference type="AlphaFoldDB" id="A0A5C5Z6R7"/>
<evidence type="ECO:0000313" key="5">
    <source>
        <dbReference type="Proteomes" id="UP000315010"/>
    </source>
</evidence>
<keyword evidence="5" id="KW-1185">Reference proteome</keyword>
<dbReference type="Proteomes" id="UP000315010">
    <property type="component" value="Unassembled WGS sequence"/>
</dbReference>
<dbReference type="Pfam" id="PF13581">
    <property type="entry name" value="HATPase_c_2"/>
    <property type="match status" value="1"/>
</dbReference>
<dbReference type="OrthoDB" id="9770645at2"/>
<evidence type="ECO:0000259" key="3">
    <source>
        <dbReference type="PROSITE" id="PS50110"/>
    </source>
</evidence>
<dbReference type="EMBL" id="SJPJ01000001">
    <property type="protein sequence ID" value="TWT82974.1"/>
    <property type="molecule type" value="Genomic_DNA"/>
</dbReference>
<dbReference type="InterPro" id="IPR036890">
    <property type="entry name" value="HATPase_C_sf"/>
</dbReference>
<dbReference type="CDD" id="cd16936">
    <property type="entry name" value="HATPase_RsbW-like"/>
    <property type="match status" value="1"/>
</dbReference>
<protein>
    <submittedName>
        <fullName evidence="4">Transcriptional regulatory protein WalR</fullName>
    </submittedName>
</protein>
<sequence>MTNQVRILVVDDSATQRILLESHLKSGGYDIHTAGDGVEALECIQRELPDMVVTDLQMPNMDGLQLVREISEQQIDVPVILTTAAGSEIIAAEALHAGAASYVPKSALATLLLPTVVRILELRKASQPNQQLADCLGSVSIQWHLTNDQSLVPDLIRRVEAILNEFGVYDSSQHMQIAMALDESITNAIVHGNLEINSDLRDIDNGQPYVDEINRRMTLPPYCDRRVLFRIQADRNNATFTIRDQGPGFCVDKVADPTDMANLENVSGRGLLLINAFMDEVSHNEGGKEIVMVKYCDNTADEVST</sequence>
<organism evidence="4 5">
    <name type="scientific">Novipirellula herctigrandis</name>
    <dbReference type="NCBI Taxonomy" id="2527986"/>
    <lineage>
        <taxon>Bacteria</taxon>
        <taxon>Pseudomonadati</taxon>
        <taxon>Planctomycetota</taxon>
        <taxon>Planctomycetia</taxon>
        <taxon>Pirellulales</taxon>
        <taxon>Pirellulaceae</taxon>
        <taxon>Novipirellula</taxon>
    </lineage>
</organism>